<evidence type="ECO:0000256" key="15">
    <source>
        <dbReference type="ARBA" id="ARBA00053342"/>
    </source>
</evidence>
<dbReference type="Gene3D" id="1.10.472.130">
    <property type="match status" value="1"/>
</dbReference>
<comment type="subcellular location">
    <subcellularLocation>
        <location evidence="1">Cytoplasm</location>
        <location evidence="1">Cytoskeleton</location>
    </subcellularLocation>
</comment>
<evidence type="ECO:0000256" key="5">
    <source>
        <dbReference type="ARBA" id="ARBA00022490"/>
    </source>
</evidence>
<feature type="domain" description="AAA+ ATPase" evidence="17">
    <location>
        <begin position="1816"/>
        <end position="1955"/>
    </location>
</feature>
<dbReference type="InterPro" id="IPR042219">
    <property type="entry name" value="AAA_lid_11_sf"/>
</dbReference>
<dbReference type="GO" id="GO:0000235">
    <property type="term" value="C:astral microtubule"/>
    <property type="evidence" value="ECO:0007669"/>
    <property type="project" value="UniProtKB-ARBA"/>
</dbReference>
<dbReference type="InterPro" id="IPR027417">
    <property type="entry name" value="P-loop_NTPase"/>
</dbReference>
<keyword evidence="6" id="KW-0493">Microtubule</keyword>
<dbReference type="FunFam" id="3.40.50.300:FF:002357">
    <property type="entry name" value="Glutathione S-transferase class-mu 26 kDa isozyme"/>
    <property type="match status" value="1"/>
</dbReference>
<dbReference type="Pfam" id="PF18198">
    <property type="entry name" value="AAA_lid_11"/>
    <property type="match status" value="1"/>
</dbReference>
<dbReference type="Gene3D" id="1.10.8.710">
    <property type="match status" value="1"/>
</dbReference>
<evidence type="ECO:0000256" key="14">
    <source>
        <dbReference type="ARBA" id="ARBA00033439"/>
    </source>
</evidence>
<sequence>MSSTGTVMADHDHTSSETLTVNQLSAFLAGFTTSLFGGDSIQTYLSHSTEAHELLGRYIGSIQETAIFLTRSENEDGVEYKLFDILTFKLNNASSTIIIIKRRGQLLGHIPLSAQLLITTISPASDADPNETYNSIKLILNYGIQSYFESTTPSQTQSQVMNNTKKKFNELSLSLTHLQQTIQIPNLTSTTHERIIEQMEKETTGRFLNELQSIVNDWIKQVYQISKLNHDPADGDSTLEEIQFWNSKEQALLAIKEQLSTPEVTLTLEILRSAKRYHTTVSFLSDTGIDDSLQLCHCYNSLLKDLPVSELVAASTLNEVKEAMELIFSHLKKLRVGTYPIVRSINLVEVIISDIIVKLSEIIREFDLMNLDYSSFAINTIEIKTVFELLEDKVKEYTSLARELLRKRSEKFMIVKVNYSDELRERLIHLEQQRNKHEEFSATILTLTRTFNSPNFDFMKEINYAYESLTIADSMDFSNDGKKHWNLAEIKYRERLMVVESAVIQLVKRALDSSKTSTEMFSIFEKLEFLLGRPNIRAAVQEYQIELVTIIQRDLDSLQSQFQAQSKLQKLIQFRGLPPFTSTIVWVNQMRYKLDFLVTRLVLVLTKDWFRYPEGKRIYNEISLFKERLNLNEFFQRWLTDVKLKLDDPIFKHSILKISSRSLKSDYKLLVNFDLVTVNLFREVNNLSLYGFDIPRNVLSYSQSIESFYHYAINLSESVINFEEVTSSIDKLGELKSLVVPLLPPILAGLSLLTKSQWGDLSNAQDLIDSKLEHLDEVQVLKIVMGFESQVVELIDKYEQLLLVQEKLIFLLEELETCPYSFDNFKKIMLGIQKLIDNLILDGFTKVDDFVDLISVTTQRILTRRCVLYLQAWADQFEQFISKDENHIHERTHRIVIQNLKVTVLPQLESSKTEWISQLNDCVHCVSYQSILTTENFDVEMPDSHTKALTYRQIEDSVINAYQLCIVAIDSVFGQAKKYLNTWLQSQSLWDLDVDEVTTTIGRDLQKWLSILKDMKRSREILDTIETSKRFGPLVLDYEQVQSRVNVQYDYWQKQMTIGFANVIGTKMNTARDSLTQSRKQLESVPVNFSSSESTIRLISAVHNVKELVTLYPDTIVLFESGQRVLIRSRFRFPPDWVYFEQIKSDFSSLTELLEKRTNVISSQSELVSSIIDSEISRLHHSIADIKKKWTDDKPIGRNLSSVTALKLLTSFESGVMKLLHDGGELKKAGSLMNLPVMLDTSIQEILDEIIDLKSVWTSIGALSRNLSDITQESWHDVSIRSIRKKLDDLLAKSRSMPAKVRQYSAFEELQSSIKNFIKVTPILNSLKSDCVAKRHWSAIFKQLTLKDYPAELTLKCVLNLDLVANDKYIKSVIQRAQGEKDLSDSINTIEETWSNLTFELFQYNDKCRLIRGWDVLFQKTTDDLNSLSSMKLSPYYELFEKRANVMSESLNSVYSILDSWIDVQRQWIYLSGVFDMNEDIKNLLPVESTRFFNTSREFFSLMKQAFKSMLVVDIISIPALPSTLEKTHDTLEKIRKSLLGYLEKQREAWPRFYFLGNEDLLEIIGNSHNMALISKHLVKMFSGISNVVYDAESMTIRGVTSPEGETVNLDNSISLIKNPSPNDWLNELDSQVKDTLAKSLSESVLEFTDYWRNNQKSSQLFDWVNRYPNQVLILTLQIVWTDYVEKFLASETRNLKTLLESYVSVLKLISSAVLGDLSTLLRRKLENLIIELLHQRDVLSDLIADGITSKKSYKWISQQRYYYNKSAVEISKCLIVKQANSSFYYGFEYLGVPARLVYTPLVNTCFIGMTEALNERLGGSLIGPAGTGKTESIKALAQNLGMMVLVFCCDETFDLHAVSRILVGICGVGAWCCFDEFNRLDEKSLSAVSTQVEKIEAALTSRQLTTIDLLGKRVSVHPDSGIFITSNPNYAGRSVLPDNLKSKYRTVAVVKPDTKIIADAIFTSQGFTFARELSSQVVDLFISLQLSCSKQPHYDFGLRALKSTLVNCGSTRRVIKELGGSYDTLQLESQIVVESLNNVVLPKLIPQDESVFEECMKLFGSQSGPTNTLDELMNSLLEVANSQGISATENWKRKAQQLYEIQKSHHGFMLVGQASTGKSTLFNSLIESIHKVTGVENVTYKIDPKALGKDALFGTLDYATRDWTDGVFTSILRKVNASLRGEKSKNIWIVFDGDVDPNWVENLNSVLDDNKILTLPNGERIDLPENLKIVFEVEDLVHATLATVSRCGIVWFSDLLFDMPGLYSRKIWEFENSRMENEETVNRLLFSTNTTTQEIRLKVAKQIQEILPADVIQELYLVSMSFSHIMRYDYHALLSTLFSLLRVRFDTLISYIQQNIVFVYEDLSRFIGKHMLASLIWALAGDCSLEERDVLSKKLLSYPCFDRFIGDACGSFHLFDVTLPECLWESYSLKVPSTTIEPHMITQPDIVIPTTDTVIHEDLIFTLLSARRPLILCGPPGSGKTMTLMAALRKSPDFLFVGVNFSKDTTPEFLLKTLEQHCIYKKRANGVTLAPSISDKWMVVFCDEVNLPALDEYGSQNVISFIRQLIELGGFWNKAKGHWVTLTNIQFVAACNPPTDPGRNSLSPRFLRHCSVIKVNYPGRESLEQIYGTFNTSILKCIPDLRGYSGVLTSTMIQIYECSAAKFKLQDMATYIYSPRELTRWVRGIYEAIQPLNALKVEGLIRLCAHEALRLFSDRLANEADREWTFQMIKNIISSNFSHLDLADALRQPILFSDWLSYEYSPVDEKELTSFVDERLAVFSEEETSVSLVLYRDLLDHVLRIDRVLRNPQGHLILVGPSSSGKTVISKFVAWINGLKVFQLNVSRKYSLAEFDKTLRMLLCRCGAEGEKICFIIDEATILETAFLERMNTLLANAEIPGLFEGEEFQSLMSLCSQYSQQLGLYLDSDEELYQWFTKQVSKNFHVIFTISDPNHKGATQIISSPALFNRCVVNWMGDWSETSLKAITSKMLEKIPIDNSDYEVAVEPSEIISYRELIVESLVSIHCERRNMTITENISPSTPGDFLAFINNFSNIFLQNEDRLQQYQAHINNGLDKLRETFLSVKELNESLTIKRAQLNAKDEEARKMLDRMITDQNEAERKQEASIEIHKLLESQENRINERRNVVLADLAEVEPLILEAQRGVKDIKKQHLTEMRSMQNPPEAVKMTLESVCILLGYNVKSWRDVQMIIRRDDFIANIVSYDSEIHLTKEIADFMEEEYLSRPNYNYEAVNRASKACGPLVLWAQAQLRYAAIVERIDPLRQEVEMLQNELINTKSKLIAIDGMITDLQDNIESYKLNYSESIREKMLIKSEMADVEAKVTRSTHLLESLKGERLRWGDSVGAFKKQRENLVGDTILSAAFMTYVGPFDQMIRSELEKTWKSRLASMNISYTKGLRMIDNISNSSQLLQWEQNGLPNDDLFLENTAIMYSAADRISYIIDPPGLTTNFLVKQLLPKQLIVTSFLDDSFIKQLENCIRFGGSILIQDAEYFDPVISRVIGRDIEVAGGRNLVRLGNKQIDLSPNFKLYLHTKDPSVRVPTFISSRMTVLNFTFTTSSLVKQALNLCLKIKKPDVEKERLELLKVNGEYKEALRGLEKDLLSSLNDTKVEILDNDDMVHKLELIKSESEVISAKAAESTVVIEQVDAIMNTYLPLANRYAKLHVLLSHLHKLNPIYHFSNTYLEGILLGVLKRSTGNVDDILVNLVEQVHVSTAISLTQKDRPVFGLVLFLISSTDGEAETNDVISSLLRSLDGDSELNNLLDQNSALGSLLSHYGELQGRNLKQPVKLQGYEEIAQEHDLLLMRSSAGFDSRFQIENLAKSSNKEIISYSMGSSEGLEVSKRLVLESTKNGNWLVIENIQMSPELLDFIPRLVENTTKHPEFKLFLTCQLDSKISIITSKIFKSIIFENNPGVKLIMNDHLLNPSSTLNVMQLAEPIELKKLYFLLTWFYALLKELVRFSPFSFKKQYEFGENDLLSSKIIIDHIVSDLGKNKTNISPDFLPWDCISNLVGRIAFGGKIDDPEDLEKIMDIATKFFSLHAFDYGFNLLLTNAFELKAPESYKAEEYVTWVNDLPEIEPVQWLGLDSKADEQMNRKESEMVVKKAVQLFEEIMINF</sequence>
<dbReference type="SMART" id="SM00382">
    <property type="entry name" value="AAA"/>
    <property type="match status" value="4"/>
</dbReference>
<dbReference type="InterPro" id="IPR026983">
    <property type="entry name" value="DHC"/>
</dbReference>
<dbReference type="FunFam" id="1.20.920.20:FF:000002">
    <property type="entry name" value="Cytoplasmic dynein 1 heavy chain"/>
    <property type="match status" value="1"/>
</dbReference>
<reference evidence="19" key="1">
    <citation type="submission" date="2016-04" db="EMBL/GenBank/DDBJ databases">
        <title>Comparative genomics of biotechnologically important yeasts.</title>
        <authorList>
            <consortium name="DOE Joint Genome Institute"/>
            <person name="Riley R."/>
            <person name="Haridas S."/>
            <person name="Wolfe K.H."/>
            <person name="Lopes M.R."/>
            <person name="Hittinger C.T."/>
            <person name="Goker M."/>
            <person name="Salamov A."/>
            <person name="Wisecaver J."/>
            <person name="Long T.M."/>
            <person name="Aerts A.L."/>
            <person name="Barry K."/>
            <person name="Choi C."/>
            <person name="Clum A."/>
            <person name="Coughlan A.Y."/>
            <person name="Deshpande S."/>
            <person name="Douglass A.P."/>
            <person name="Hanson S.J."/>
            <person name="Klenk H.-P."/>
            <person name="Labutti K."/>
            <person name="Lapidus A."/>
            <person name="Lindquist E."/>
            <person name="Lipzen A."/>
            <person name="Meier-Kolthoff J.P."/>
            <person name="Ohm R.A."/>
            <person name="Otillar R.P."/>
            <person name="Pangilinan J."/>
            <person name="Peng Y."/>
            <person name="Rokas A."/>
            <person name="Rosa C.A."/>
            <person name="Scheuner C."/>
            <person name="Sibirny A.A."/>
            <person name="Slot J.C."/>
            <person name="Stielow J.B."/>
            <person name="Sun H."/>
            <person name="Kurtzman C.P."/>
            <person name="Blackwell M."/>
            <person name="Grigoriev I.V."/>
            <person name="Jeffries T.W."/>
        </authorList>
    </citation>
    <scope>NUCLEOTIDE SEQUENCE [LARGE SCALE GENOMIC DNA]</scope>
    <source>
        <strain evidence="19">NRRL YB-2248</strain>
    </source>
</reference>
<dbReference type="InterPro" id="IPR035706">
    <property type="entry name" value="AAA_9"/>
</dbReference>
<dbReference type="OrthoDB" id="447173at2759"/>
<dbReference type="InterPro" id="IPR003593">
    <property type="entry name" value="AAA+_ATPase"/>
</dbReference>
<dbReference type="Gene3D" id="1.20.920.30">
    <property type="match status" value="1"/>
</dbReference>
<dbReference type="Gene3D" id="1.20.920.20">
    <property type="match status" value="1"/>
</dbReference>
<evidence type="ECO:0000256" key="9">
    <source>
        <dbReference type="ARBA" id="ARBA00022840"/>
    </source>
</evidence>
<dbReference type="GO" id="GO:0030473">
    <property type="term" value="P:nuclear migration along microtubule"/>
    <property type="evidence" value="ECO:0007669"/>
    <property type="project" value="UniProtKB-ARBA"/>
</dbReference>
<dbReference type="Gene3D" id="6.10.140.1060">
    <property type="match status" value="1"/>
</dbReference>
<dbReference type="SUPFAM" id="SSF52540">
    <property type="entry name" value="P-loop containing nucleoside triphosphate hydrolases"/>
    <property type="match status" value="4"/>
</dbReference>
<dbReference type="GO" id="GO:0005524">
    <property type="term" value="F:ATP binding"/>
    <property type="evidence" value="ECO:0007669"/>
    <property type="project" value="UniProtKB-KW"/>
</dbReference>
<gene>
    <name evidence="18" type="ORF">CANARDRAFT_211710</name>
</gene>
<comment type="similarity">
    <text evidence="2">Belongs to the dynein heavy chain family.</text>
</comment>
<dbReference type="Gene3D" id="1.10.8.720">
    <property type="entry name" value="Region D6 of dynein motor"/>
    <property type="match status" value="1"/>
</dbReference>
<dbReference type="Pfam" id="PF12774">
    <property type="entry name" value="AAA_6"/>
    <property type="match status" value="1"/>
</dbReference>
<dbReference type="GO" id="GO:0008569">
    <property type="term" value="F:minus-end-directed microtubule motor activity"/>
    <property type="evidence" value="ECO:0007669"/>
    <property type="project" value="InterPro"/>
</dbReference>
<feature type="domain" description="AAA+ ATPase" evidence="17">
    <location>
        <begin position="2105"/>
        <end position="2311"/>
    </location>
</feature>
<evidence type="ECO:0000313" key="19">
    <source>
        <dbReference type="Proteomes" id="UP000094801"/>
    </source>
</evidence>
<dbReference type="Gene3D" id="3.20.180.20">
    <property type="entry name" value="Dynein heavy chain, N-terminal domain 2"/>
    <property type="match status" value="1"/>
</dbReference>
<keyword evidence="4" id="KW-0415">Karyogamy</keyword>
<dbReference type="Pfam" id="PF03028">
    <property type="entry name" value="Dynein_heavy"/>
    <property type="match status" value="1"/>
</dbReference>
<evidence type="ECO:0000259" key="17">
    <source>
        <dbReference type="SMART" id="SM00382"/>
    </source>
</evidence>
<evidence type="ECO:0000256" key="4">
    <source>
        <dbReference type="ARBA" id="ARBA00022459"/>
    </source>
</evidence>
<dbReference type="FunFam" id="3.20.180.20:FF:000002">
    <property type="entry name" value="Cytoplasmic dynein heavy chain 1"/>
    <property type="match status" value="1"/>
</dbReference>
<dbReference type="GO" id="GO:0051959">
    <property type="term" value="F:dynein light intermediate chain binding"/>
    <property type="evidence" value="ECO:0007669"/>
    <property type="project" value="InterPro"/>
</dbReference>
<dbReference type="Pfam" id="PF08385">
    <property type="entry name" value="DHC_N1"/>
    <property type="match status" value="1"/>
</dbReference>
<keyword evidence="10" id="KW-0243">Dynein</keyword>
<dbReference type="Pfam" id="PF12777">
    <property type="entry name" value="MT"/>
    <property type="match status" value="1"/>
</dbReference>
<evidence type="ECO:0000256" key="13">
    <source>
        <dbReference type="ARBA" id="ARBA00023212"/>
    </source>
</evidence>
<evidence type="ECO:0000256" key="2">
    <source>
        <dbReference type="ARBA" id="ARBA00008887"/>
    </source>
</evidence>
<evidence type="ECO:0000256" key="1">
    <source>
        <dbReference type="ARBA" id="ARBA00004245"/>
    </source>
</evidence>
<accession>A0A1E4T3H0</accession>
<keyword evidence="12" id="KW-0505">Motor protein</keyword>
<feature type="domain" description="AAA+ ATPase" evidence="17">
    <location>
        <begin position="2467"/>
        <end position="2617"/>
    </location>
</feature>
<dbReference type="FunFam" id="1.20.140.100:FF:000002">
    <property type="entry name" value="Cytoplasmic dynein heavy chain 1"/>
    <property type="match status" value="1"/>
</dbReference>
<dbReference type="GO" id="GO:0005816">
    <property type="term" value="C:spindle pole body"/>
    <property type="evidence" value="ECO:0007669"/>
    <property type="project" value="UniProtKB-ARBA"/>
</dbReference>
<evidence type="ECO:0000256" key="6">
    <source>
        <dbReference type="ARBA" id="ARBA00022701"/>
    </source>
</evidence>
<dbReference type="GO" id="GO:0000741">
    <property type="term" value="P:karyogamy"/>
    <property type="evidence" value="ECO:0007669"/>
    <property type="project" value="UniProtKB-KW"/>
</dbReference>
<dbReference type="InterPro" id="IPR041658">
    <property type="entry name" value="AAA_lid_11"/>
</dbReference>
<dbReference type="Gene3D" id="3.40.50.300">
    <property type="entry name" value="P-loop containing nucleotide triphosphate hydrolases"/>
    <property type="match status" value="5"/>
</dbReference>
<dbReference type="PANTHER" id="PTHR45703">
    <property type="entry name" value="DYNEIN HEAVY CHAIN"/>
    <property type="match status" value="1"/>
</dbReference>
<comment type="function">
    <text evidence="15">Cytoplasmic dynein acts as a motor for the intracellular retrograde motility of vesicles and organelles along microtubules. Dynein has ATPase activity; the force-producing power stroke is thought to occur on release of ADP. Required to maintain uniform nuclear distribution in hyphae. May play an important role in the proper orientation of the mitotic spindle into the budding daughter cell yeast. Probably required for normal progression of the cell cycle.</text>
</comment>
<dbReference type="InterPro" id="IPR013602">
    <property type="entry name" value="Dynein_heavy_linker"/>
</dbReference>
<evidence type="ECO:0000256" key="10">
    <source>
        <dbReference type="ARBA" id="ARBA00023017"/>
    </source>
</evidence>
<dbReference type="GO" id="GO:0045505">
    <property type="term" value="F:dynein intermediate chain binding"/>
    <property type="evidence" value="ECO:0007669"/>
    <property type="project" value="InterPro"/>
</dbReference>
<dbReference type="Proteomes" id="UP000094801">
    <property type="component" value="Unassembled WGS sequence"/>
</dbReference>
<evidence type="ECO:0000256" key="11">
    <source>
        <dbReference type="ARBA" id="ARBA00023054"/>
    </source>
</evidence>
<dbReference type="InterPro" id="IPR042228">
    <property type="entry name" value="Dynein_linker_3"/>
</dbReference>
<dbReference type="Pfam" id="PF08393">
    <property type="entry name" value="DHC_N2"/>
    <property type="match status" value="1"/>
</dbReference>
<feature type="coiled-coil region" evidence="16">
    <location>
        <begin position="3278"/>
        <end position="3326"/>
    </location>
</feature>
<dbReference type="InterPro" id="IPR024317">
    <property type="entry name" value="Dynein_heavy_chain_D4_dom"/>
</dbReference>
<dbReference type="GO" id="GO:1902850">
    <property type="term" value="P:microtubule cytoskeleton organization involved in mitosis"/>
    <property type="evidence" value="ECO:0007669"/>
    <property type="project" value="UniProtKB-ARBA"/>
</dbReference>
<dbReference type="STRING" id="983967.A0A1E4T3H0"/>
<dbReference type="GO" id="GO:0005938">
    <property type="term" value="C:cell cortex"/>
    <property type="evidence" value="ECO:0007669"/>
    <property type="project" value="UniProtKB-ARBA"/>
</dbReference>
<dbReference type="InterPro" id="IPR035699">
    <property type="entry name" value="AAA_6"/>
</dbReference>
<dbReference type="Pfam" id="PF12781">
    <property type="entry name" value="AAA_9"/>
    <property type="match status" value="1"/>
</dbReference>
<name>A0A1E4T3H0_9ASCO</name>
<dbReference type="Gene3D" id="1.10.287.2620">
    <property type="match status" value="1"/>
</dbReference>
<dbReference type="Pfam" id="PF22597">
    <property type="entry name" value="DYN_lid"/>
    <property type="match status" value="1"/>
</dbReference>
<dbReference type="InterPro" id="IPR042222">
    <property type="entry name" value="Dynein_2_N"/>
</dbReference>
<keyword evidence="8" id="KW-0547">Nucleotide-binding</keyword>
<dbReference type="InterPro" id="IPR043157">
    <property type="entry name" value="Dynein_AAA1S"/>
</dbReference>
<dbReference type="GO" id="GO:0000070">
    <property type="term" value="P:mitotic sister chromatid segregation"/>
    <property type="evidence" value="ECO:0007669"/>
    <property type="project" value="UniProtKB-ARBA"/>
</dbReference>
<feature type="domain" description="AAA+ ATPase" evidence="17">
    <location>
        <begin position="2809"/>
        <end position="2975"/>
    </location>
</feature>
<evidence type="ECO:0000256" key="8">
    <source>
        <dbReference type="ARBA" id="ARBA00022741"/>
    </source>
</evidence>
<dbReference type="InterPro" id="IPR004273">
    <property type="entry name" value="Dynein_heavy_D6_P-loop"/>
</dbReference>
<dbReference type="EMBL" id="KV453850">
    <property type="protein sequence ID" value="ODV86297.1"/>
    <property type="molecule type" value="Genomic_DNA"/>
</dbReference>
<evidence type="ECO:0000313" key="18">
    <source>
        <dbReference type="EMBL" id="ODV86297.1"/>
    </source>
</evidence>
<dbReference type="FunFam" id="3.40.50.300:FF:000996">
    <property type="entry name" value="Cytoplasmic dynein heavy chain"/>
    <property type="match status" value="1"/>
</dbReference>
<dbReference type="InterPro" id="IPR024743">
    <property type="entry name" value="Dynein_HC_stalk"/>
</dbReference>
<dbReference type="Pfam" id="PF12780">
    <property type="entry name" value="AAA_8"/>
    <property type="match status" value="1"/>
</dbReference>
<evidence type="ECO:0000256" key="3">
    <source>
        <dbReference type="ARBA" id="ARBA00022197"/>
    </source>
</evidence>
<keyword evidence="11 16" id="KW-0175">Coiled coil</keyword>
<dbReference type="GO" id="GO:0005868">
    <property type="term" value="C:cytoplasmic dynein complex"/>
    <property type="evidence" value="ECO:0007669"/>
    <property type="project" value="UniProtKB-ARBA"/>
</dbReference>
<keyword evidence="7" id="KW-0677">Repeat</keyword>
<proteinExistence type="inferred from homology"/>
<dbReference type="InterPro" id="IPR054354">
    <property type="entry name" value="DYNC2H1-like_lid"/>
</dbReference>
<feature type="coiled-coil region" evidence="16">
    <location>
        <begin position="387"/>
        <end position="440"/>
    </location>
</feature>
<keyword evidence="13" id="KW-0206">Cytoskeleton</keyword>
<dbReference type="InterPro" id="IPR013594">
    <property type="entry name" value="Dynein_heavy_tail"/>
</dbReference>
<evidence type="ECO:0000256" key="12">
    <source>
        <dbReference type="ARBA" id="ARBA00023175"/>
    </source>
</evidence>
<keyword evidence="5" id="KW-0963">Cytoplasm</keyword>
<dbReference type="PANTHER" id="PTHR45703:SF36">
    <property type="entry name" value="DYNEIN HEAVY CHAIN, CYTOPLASMIC"/>
    <property type="match status" value="1"/>
</dbReference>
<dbReference type="Gene3D" id="1.20.140.100">
    <property type="entry name" value="Dynein heavy chain, N-terminal domain 2"/>
    <property type="match status" value="1"/>
</dbReference>
<evidence type="ECO:0000256" key="7">
    <source>
        <dbReference type="ARBA" id="ARBA00022737"/>
    </source>
</evidence>
<evidence type="ECO:0000256" key="16">
    <source>
        <dbReference type="SAM" id="Coils"/>
    </source>
</evidence>
<organism evidence="18 19">
    <name type="scientific">[Candida] arabinofermentans NRRL YB-2248</name>
    <dbReference type="NCBI Taxonomy" id="983967"/>
    <lineage>
        <taxon>Eukaryota</taxon>
        <taxon>Fungi</taxon>
        <taxon>Dikarya</taxon>
        <taxon>Ascomycota</taxon>
        <taxon>Saccharomycotina</taxon>
        <taxon>Pichiomycetes</taxon>
        <taxon>Pichiales</taxon>
        <taxon>Pichiaceae</taxon>
        <taxon>Ogataea</taxon>
        <taxon>Ogataea/Candida clade</taxon>
    </lineage>
</organism>
<dbReference type="Gene3D" id="1.20.58.1120">
    <property type="match status" value="1"/>
</dbReference>
<keyword evidence="19" id="KW-1185">Reference proteome</keyword>
<keyword evidence="9" id="KW-0067">ATP-binding</keyword>
<dbReference type="Pfam" id="PF12775">
    <property type="entry name" value="AAA_7"/>
    <property type="match status" value="1"/>
</dbReference>
<protein>
    <recommendedName>
        <fullName evidence="3">Dynein heavy chain, cytoplasmic</fullName>
    </recommendedName>
    <alternativeName>
        <fullName evidence="14">Dynein heavy chain, cytosolic</fullName>
    </alternativeName>
</protein>
<dbReference type="CDD" id="cd00009">
    <property type="entry name" value="AAA"/>
    <property type="match status" value="2"/>
</dbReference>